<dbReference type="AlphaFoldDB" id="A0A165R701"/>
<dbReference type="RefSeq" id="WP_003640788.1">
    <property type="nucleotide sequence ID" value="NZ_AP028153.1"/>
</dbReference>
<evidence type="ECO:0000313" key="15">
    <source>
        <dbReference type="EMBL" id="KZU02547.1"/>
    </source>
</evidence>
<evidence type="ECO:0000313" key="18">
    <source>
        <dbReference type="EMBL" id="QQM62165.1"/>
    </source>
</evidence>
<keyword evidence="16" id="KW-0808">Transferase</keyword>
<comment type="subcellular location">
    <subcellularLocation>
        <location evidence="1">Cell membrane</location>
        <topology evidence="1">Multi-pass membrane protein</topology>
    </subcellularLocation>
</comment>
<keyword evidence="16" id="KW-0418">Kinase</keyword>
<evidence type="ECO:0000256" key="10">
    <source>
        <dbReference type="ARBA" id="ARBA00023169"/>
    </source>
</evidence>
<dbReference type="Proteomes" id="UP000076989">
    <property type="component" value="Unassembled WGS sequence"/>
</dbReference>
<evidence type="ECO:0000256" key="3">
    <source>
        <dbReference type="ARBA" id="ARBA00006683"/>
    </source>
</evidence>
<evidence type="ECO:0000313" key="20">
    <source>
        <dbReference type="Proteomes" id="UP000076882"/>
    </source>
</evidence>
<dbReference type="EMBL" id="CP066817">
    <property type="protein sequence ID" value="QQM62165.1"/>
    <property type="molecule type" value="Genomic_DNA"/>
</dbReference>
<evidence type="ECO:0000256" key="7">
    <source>
        <dbReference type="ARBA" id="ARBA00022903"/>
    </source>
</evidence>
<comment type="similarity">
    <text evidence="3">Belongs to the CpsC/CapA family.</text>
</comment>
<dbReference type="GO" id="GO:0005886">
    <property type="term" value="C:plasma membrane"/>
    <property type="evidence" value="ECO:0007669"/>
    <property type="project" value="UniProtKB-SubCell"/>
</dbReference>
<evidence type="ECO:0000256" key="1">
    <source>
        <dbReference type="ARBA" id="ARBA00004651"/>
    </source>
</evidence>
<comment type="pathway">
    <text evidence="2">Capsule biogenesis; capsule polysaccharide biosynthesis.</text>
</comment>
<evidence type="ECO:0000256" key="8">
    <source>
        <dbReference type="ARBA" id="ARBA00022989"/>
    </source>
</evidence>
<keyword evidence="8 12" id="KW-1133">Transmembrane helix</keyword>
<reference evidence="19 20" key="1">
    <citation type="submission" date="2016-03" db="EMBL/GenBank/DDBJ databases">
        <title>Comparative genomics of 54 Lactobacillus plantarum strains reveals genomic uncoupling from niche constraints.</title>
        <authorList>
            <person name="Martino M.E."/>
        </authorList>
    </citation>
    <scope>NUCLEOTIDE SEQUENCE [LARGE SCALE GENOMIC DNA]</scope>
    <source>
        <strain evidence="16 20">19.1</strain>
        <strain evidence="17 19">NAB2</strain>
        <strain evidence="15 21">Nizo2260</strain>
    </source>
</reference>
<evidence type="ECO:0000313" key="22">
    <source>
        <dbReference type="Proteomes" id="UP000595466"/>
    </source>
</evidence>
<keyword evidence="9 12" id="KW-0472">Membrane</keyword>
<dbReference type="GO" id="GO:0000271">
    <property type="term" value="P:polysaccharide biosynthetic process"/>
    <property type="evidence" value="ECO:0007669"/>
    <property type="project" value="UniProtKB-KW"/>
</dbReference>
<dbReference type="PANTHER" id="PTHR32309:SF13">
    <property type="entry name" value="FERRIC ENTEROBACTIN TRANSPORT PROTEIN FEPE"/>
    <property type="match status" value="1"/>
</dbReference>
<feature type="transmembrane region" description="Helical" evidence="12">
    <location>
        <begin position="20"/>
        <end position="40"/>
    </location>
</feature>
<evidence type="ECO:0000256" key="5">
    <source>
        <dbReference type="ARBA" id="ARBA00022475"/>
    </source>
</evidence>
<evidence type="ECO:0000313" key="21">
    <source>
        <dbReference type="Proteomes" id="UP000076989"/>
    </source>
</evidence>
<feature type="domain" description="Tyrosine-protein kinase G-rich" evidence="14">
    <location>
        <begin position="145"/>
        <end position="196"/>
    </location>
</feature>
<evidence type="ECO:0000259" key="13">
    <source>
        <dbReference type="Pfam" id="PF02706"/>
    </source>
</evidence>
<dbReference type="EMBL" id="LUXM01000040">
    <property type="protein sequence ID" value="KZU92218.1"/>
    <property type="molecule type" value="Genomic_DNA"/>
</dbReference>
<dbReference type="InterPro" id="IPR003856">
    <property type="entry name" value="LPS_length_determ_N"/>
</dbReference>
<keyword evidence="6 12" id="KW-0812">Transmembrane</keyword>
<organism evidence="16 20">
    <name type="scientific">Lactiplantibacillus plantarum</name>
    <name type="common">Lactobacillus plantarum</name>
    <dbReference type="NCBI Taxonomy" id="1590"/>
    <lineage>
        <taxon>Bacteria</taxon>
        <taxon>Bacillati</taxon>
        <taxon>Bacillota</taxon>
        <taxon>Bacilli</taxon>
        <taxon>Lactobacillales</taxon>
        <taxon>Lactobacillaceae</taxon>
        <taxon>Lactiplantibacillus</taxon>
    </lineage>
</organism>
<dbReference type="GO" id="GO:0004713">
    <property type="term" value="F:protein tyrosine kinase activity"/>
    <property type="evidence" value="ECO:0007669"/>
    <property type="project" value="TreeGrafter"/>
</dbReference>
<accession>A0A165R701</accession>
<sequence length="252" mass="27755">MEQVITFDFIVKLIRQYWKVLLSLMILGGTIATVVTLWVIQPEYQANVQILVNRKHSSAGADLTGQQADVQMITTYKELITKPVVLKPARQTLMAETDIRRSLESLKQTVSVTSTANSQVFSIVVRDKNAKASAMIANQIAATFKDQVQHIIRVNNVTIVAPAETPDQPVAPKKIINILIGFVGGLILGLVYASVRILSNRRVQTLEYLADELMLTSLGIINHQQPVTATHDQPAIKPQPVTSVVKAAVKRV</sequence>
<dbReference type="Proteomes" id="UP000595466">
    <property type="component" value="Chromosome"/>
</dbReference>
<dbReference type="InterPro" id="IPR032807">
    <property type="entry name" value="GNVR"/>
</dbReference>
<evidence type="ECO:0000256" key="6">
    <source>
        <dbReference type="ARBA" id="ARBA00022692"/>
    </source>
</evidence>
<reference evidence="18 22" key="2">
    <citation type="submission" date="2020-12" db="EMBL/GenBank/DDBJ databases">
        <title>Whole genome sequencing of Lactobacillus plantarum PC518.</title>
        <authorList>
            <person name="Guo Q."/>
        </authorList>
    </citation>
    <scope>NUCLEOTIDE SEQUENCE [LARGE SCALE GENOMIC DNA]</scope>
    <source>
        <strain evidence="18 22">PC518</strain>
    </source>
</reference>
<dbReference type="PATRIC" id="fig|1590.142.peg.1931"/>
<evidence type="ECO:0000256" key="12">
    <source>
        <dbReference type="SAM" id="Phobius"/>
    </source>
</evidence>
<dbReference type="GeneID" id="77215501"/>
<evidence type="ECO:0000313" key="16">
    <source>
        <dbReference type="EMBL" id="KZU92218.1"/>
    </source>
</evidence>
<dbReference type="EMBL" id="LUXO01000027">
    <property type="protein sequence ID" value="KZV03199.1"/>
    <property type="molecule type" value="Genomic_DNA"/>
</dbReference>
<evidence type="ECO:0000313" key="17">
    <source>
        <dbReference type="EMBL" id="KZV03199.1"/>
    </source>
</evidence>
<keyword evidence="5" id="KW-1003">Cell membrane</keyword>
<dbReference type="KEGG" id="lpb:SH83_08950"/>
<evidence type="ECO:0000313" key="19">
    <source>
        <dbReference type="Proteomes" id="UP000076872"/>
    </source>
</evidence>
<comment type="function">
    <text evidence="11">Required for CpsD phosphorylation. Involved in the regulation of capsular polysaccharide biosynthesis. May be part of a complex that directs the coordinated polymerization and export to the cell surface of the capsular polysaccharide.</text>
</comment>
<dbReference type="PANTHER" id="PTHR32309">
    <property type="entry name" value="TYROSINE-PROTEIN KINASE"/>
    <property type="match status" value="1"/>
</dbReference>
<evidence type="ECO:0000256" key="2">
    <source>
        <dbReference type="ARBA" id="ARBA00005132"/>
    </source>
</evidence>
<keyword evidence="10" id="KW-0270">Exopolysaccharide synthesis</keyword>
<evidence type="ECO:0000259" key="14">
    <source>
        <dbReference type="Pfam" id="PF13807"/>
    </source>
</evidence>
<gene>
    <name evidence="18" type="ORF">JH395_06435</name>
    <name evidence="16" type="ORF">Lp19_3504</name>
    <name evidence="17" type="ORF">NAB2_1701</name>
    <name evidence="15" type="ORF">Nizo2260_2188</name>
</gene>
<name>A0A165R701_LACPN</name>
<evidence type="ECO:0000256" key="11">
    <source>
        <dbReference type="ARBA" id="ARBA00045736"/>
    </source>
</evidence>
<dbReference type="OMA" id="KPRPMLN"/>
<evidence type="ECO:0000256" key="4">
    <source>
        <dbReference type="ARBA" id="ARBA00020739"/>
    </source>
</evidence>
<proteinExistence type="inferred from homology"/>
<keyword evidence="7" id="KW-0972">Capsule biogenesis/degradation</keyword>
<dbReference type="Proteomes" id="UP000076882">
    <property type="component" value="Unassembled WGS sequence"/>
</dbReference>
<dbReference type="InterPro" id="IPR050445">
    <property type="entry name" value="Bact_polysacc_biosynth/exp"/>
</dbReference>
<protein>
    <recommendedName>
        <fullName evidence="4">Capsular polysaccharide biosynthesis protein CpsC</fullName>
    </recommendedName>
</protein>
<dbReference type="EMBL" id="LUWI01000029">
    <property type="protein sequence ID" value="KZU02547.1"/>
    <property type="molecule type" value="Genomic_DNA"/>
</dbReference>
<dbReference type="Proteomes" id="UP000076872">
    <property type="component" value="Unassembled WGS sequence"/>
</dbReference>
<evidence type="ECO:0000256" key="9">
    <source>
        <dbReference type="ARBA" id="ARBA00023136"/>
    </source>
</evidence>
<dbReference type="Pfam" id="PF02706">
    <property type="entry name" value="Wzz"/>
    <property type="match status" value="1"/>
</dbReference>
<dbReference type="Pfam" id="PF13807">
    <property type="entry name" value="GNVR"/>
    <property type="match status" value="1"/>
</dbReference>
<feature type="domain" description="Polysaccharide chain length determinant N-terminal" evidence="13">
    <location>
        <begin position="6"/>
        <end position="91"/>
    </location>
</feature>
<feature type="transmembrane region" description="Helical" evidence="12">
    <location>
        <begin position="175"/>
        <end position="195"/>
    </location>
</feature>